<evidence type="ECO:0000256" key="1">
    <source>
        <dbReference type="ARBA" id="ARBA00004418"/>
    </source>
</evidence>
<dbReference type="InterPro" id="IPR008397">
    <property type="entry name" value="Alginate_lyase_dom"/>
</dbReference>
<dbReference type="Gene3D" id="1.50.10.100">
    <property type="entry name" value="Chondroitin AC/alginate lyase"/>
    <property type="match status" value="1"/>
</dbReference>
<dbReference type="PANTHER" id="PTHR39210:SF1">
    <property type="entry name" value="HEPARIN-SULFATE LYASE"/>
    <property type="match status" value="1"/>
</dbReference>
<dbReference type="AlphaFoldDB" id="A0A090VFU8"/>
<feature type="domain" description="Alginate lyase" evidence="5">
    <location>
        <begin position="120"/>
        <end position="345"/>
    </location>
</feature>
<evidence type="ECO:0000256" key="2">
    <source>
        <dbReference type="ARBA" id="ARBA00022729"/>
    </source>
</evidence>
<organism evidence="7 8">
    <name type="scientific">Algibacter lectus</name>
    <dbReference type="NCBI Taxonomy" id="221126"/>
    <lineage>
        <taxon>Bacteria</taxon>
        <taxon>Pseudomonadati</taxon>
        <taxon>Bacteroidota</taxon>
        <taxon>Flavobacteriia</taxon>
        <taxon>Flavobacteriales</taxon>
        <taxon>Flavobacteriaceae</taxon>
        <taxon>Algibacter</taxon>
    </lineage>
</organism>
<reference evidence="7 8" key="1">
    <citation type="journal article" date="2014" name="Genome Announc.">
        <title>Draft Genome Sequences of Marine Flavobacterium Algibacter lectus Strains SS8 and NR4.</title>
        <authorList>
            <person name="Takatani N."/>
            <person name="Nakanishi M."/>
            <person name="Meirelles P."/>
            <person name="Mino S."/>
            <person name="Suda W."/>
            <person name="Oshima K."/>
            <person name="Hattori M."/>
            <person name="Ohkuma M."/>
            <person name="Hosokawa M."/>
            <person name="Miyashita K."/>
            <person name="Thompson F.L."/>
            <person name="Niwa A."/>
            <person name="Sawabe T."/>
            <person name="Sawabe T."/>
        </authorList>
    </citation>
    <scope>NUCLEOTIDE SEQUENCE [LARGE SCALE GENOMIC DNA]</scope>
    <source>
        <strain evidence="7 8">JCM 19300</strain>
    </source>
</reference>
<dbReference type="Pfam" id="PF05426">
    <property type="entry name" value="Alginate_lyase"/>
    <property type="match status" value="1"/>
</dbReference>
<sequence>MVNQLNYFQKNMKNLGVNLLSIMLVLMLVFSCKEQVSDTSVEVATTEAESGHPSLVLTKKGVRDIRANLGNIPIFDKSLAETKAEVDAEIEVGILVPVPKDFSGGYTHQRHKQNFYMMQKAGVLYQILDDEKYATYVKDMLMAYAKLYPTLPVHPQTRSYARGKLFWQCLNDANWLVYSAQAYDCVYDWLSPEDRDVLENNLFIPFAKFISEGNPQFFNRVHNHSTWGNVAVGMIALVMDNDALLEDALNGLKTDNLKVGMKDNDGGFIKVEGQKLGFYGNLDEPFSPDGYYTEGPYYQRYAMYPFLIFAEALQNVKPELNIFEYKNGVLIKAVDALINLSDADGDFFPLNDGQKGMSYYTSAVVTAVDIAYHFGGKNPELLSIAEKQDRVVLDDTGLSIALGIKEGLGKPFDKKSIELSDGQNGDEGAVGILRSEDLELVFKYAAQGLSHGHYDKLSYSLYEDGDEVLQDYGLARYVNIEQKGGGNYLKENKTWAKQSIAHNTLVQNETSHFMGKYEIGSIHHSNKYVFDVSNKNLQVASAKESNAYPGTEMQRTVVFINDESYAKPYLLDFMKVVSNTSNKYDFPFYYLGQLMQTNFEYNKLNTPTVFGKDNGYQHLYKEAEGVSFGDNAKLTWLSNGKFYSITSATAKGDKMILAKIGANDPDYNLRNEPAFILRKTNTKNTVFASVVESHGTYTARSEFAENAYSHVKHVEVVHDVAEYTAVKVETDNNKTKLFVISNLDNKAGSDHKVTIEGEVVSWTGAFTLKELK</sequence>
<dbReference type="GO" id="GO:0042597">
    <property type="term" value="C:periplasmic space"/>
    <property type="evidence" value="ECO:0007669"/>
    <property type="project" value="UniProtKB-SubCell"/>
</dbReference>
<dbReference type="Proteomes" id="UP000029644">
    <property type="component" value="Unassembled WGS sequence"/>
</dbReference>
<dbReference type="EC" id="4.2.2.3" evidence="7"/>
<feature type="domain" description="Heparinase II/III-like C-terminal" evidence="6">
    <location>
        <begin position="421"/>
        <end position="676"/>
    </location>
</feature>
<dbReference type="EMBL" id="BBNQ01000008">
    <property type="protein sequence ID" value="GAL62913.1"/>
    <property type="molecule type" value="Genomic_DNA"/>
</dbReference>
<keyword evidence="4 7" id="KW-0456">Lyase</keyword>
<evidence type="ECO:0000259" key="6">
    <source>
        <dbReference type="Pfam" id="PF07940"/>
    </source>
</evidence>
<evidence type="ECO:0000256" key="4">
    <source>
        <dbReference type="ARBA" id="ARBA00023239"/>
    </source>
</evidence>
<proteinExistence type="predicted"/>
<comment type="subcellular location">
    <subcellularLocation>
        <location evidence="1">Periplasm</location>
    </subcellularLocation>
</comment>
<gene>
    <name evidence="7" type="ORF">JCM19300_3481</name>
</gene>
<protein>
    <submittedName>
        <fullName evidence="7">Poly(Beta-D-mannuronate) lyase</fullName>
        <ecNumber evidence="7">4.2.2.3</ecNumber>
    </submittedName>
</protein>
<dbReference type="GO" id="GO:0045135">
    <property type="term" value="F:poly(beta-D-mannuronate) lyase activity"/>
    <property type="evidence" value="ECO:0007669"/>
    <property type="project" value="UniProtKB-EC"/>
</dbReference>
<dbReference type="InterPro" id="IPR012480">
    <property type="entry name" value="Hepar_II_III_C"/>
</dbReference>
<evidence type="ECO:0000313" key="8">
    <source>
        <dbReference type="Proteomes" id="UP000029644"/>
    </source>
</evidence>
<dbReference type="InterPro" id="IPR008929">
    <property type="entry name" value="Chondroitin_lyas"/>
</dbReference>
<dbReference type="Gene3D" id="2.70.98.70">
    <property type="match status" value="1"/>
</dbReference>
<dbReference type="PANTHER" id="PTHR39210">
    <property type="entry name" value="HEPARIN-SULFATE LYASE"/>
    <property type="match status" value="1"/>
</dbReference>
<dbReference type="SUPFAM" id="SSF48230">
    <property type="entry name" value="Chondroitin AC/alginate lyase"/>
    <property type="match status" value="1"/>
</dbReference>
<dbReference type="Pfam" id="PF07940">
    <property type="entry name" value="Hepar_II_III_C"/>
    <property type="match status" value="1"/>
</dbReference>
<keyword evidence="2" id="KW-0732">Signal</keyword>
<evidence type="ECO:0000313" key="7">
    <source>
        <dbReference type="EMBL" id="GAL62913.1"/>
    </source>
</evidence>
<evidence type="ECO:0000259" key="5">
    <source>
        <dbReference type="Pfam" id="PF05426"/>
    </source>
</evidence>
<comment type="caution">
    <text evidence="7">The sequence shown here is derived from an EMBL/GenBank/DDBJ whole genome shotgun (WGS) entry which is preliminary data.</text>
</comment>
<name>A0A090VFU8_9FLAO</name>
<keyword evidence="3" id="KW-0574">Periplasm</keyword>
<accession>A0A090VFU8</accession>
<evidence type="ECO:0000256" key="3">
    <source>
        <dbReference type="ARBA" id="ARBA00022764"/>
    </source>
</evidence>